<feature type="compositionally biased region" description="Low complexity" evidence="1">
    <location>
        <begin position="19"/>
        <end position="40"/>
    </location>
</feature>
<reference evidence="4 5" key="1">
    <citation type="submission" date="2020-09" db="EMBL/GenBank/DDBJ databases">
        <title>Biosynthesis of the nuclear factor of activated T cells inhibitor NFAT-133 and its congeners in Streptomyces pactum.</title>
        <authorList>
            <person name="Zhou W."/>
            <person name="Posri P."/>
            <person name="Abugrain M.E."/>
            <person name="Weisberg A.J."/>
            <person name="Chang J.H."/>
            <person name="Mahmud T."/>
        </authorList>
    </citation>
    <scope>NUCLEOTIDE SEQUENCE [LARGE SCALE GENOMIC DNA]</scope>
    <source>
        <strain evidence="4 5">ATCC 27456</strain>
    </source>
</reference>
<evidence type="ECO:0000313" key="4">
    <source>
        <dbReference type="EMBL" id="MBH5335802.1"/>
    </source>
</evidence>
<feature type="compositionally biased region" description="Gly residues" evidence="1">
    <location>
        <begin position="135"/>
        <end position="162"/>
    </location>
</feature>
<feature type="region of interest" description="Disordered" evidence="1">
    <location>
        <begin position="419"/>
        <end position="475"/>
    </location>
</feature>
<keyword evidence="2" id="KW-0812">Transmembrane</keyword>
<feature type="compositionally biased region" description="Gly residues" evidence="1">
    <location>
        <begin position="255"/>
        <end position="265"/>
    </location>
</feature>
<evidence type="ECO:0000313" key="5">
    <source>
        <dbReference type="Proteomes" id="UP000807371"/>
    </source>
</evidence>
<evidence type="ECO:0000259" key="3">
    <source>
        <dbReference type="Pfam" id="PF14016"/>
    </source>
</evidence>
<keyword evidence="2" id="KW-0472">Membrane</keyword>
<feature type="compositionally biased region" description="Gly residues" evidence="1">
    <location>
        <begin position="89"/>
        <end position="111"/>
    </location>
</feature>
<feature type="region of interest" description="Disordered" evidence="1">
    <location>
        <begin position="237"/>
        <end position="317"/>
    </location>
</feature>
<feature type="compositionally biased region" description="Basic residues" evidence="1">
    <location>
        <begin position="199"/>
        <end position="208"/>
    </location>
</feature>
<evidence type="ECO:0000256" key="2">
    <source>
        <dbReference type="SAM" id="Phobius"/>
    </source>
</evidence>
<dbReference type="Pfam" id="PF14016">
    <property type="entry name" value="DUF4232"/>
    <property type="match status" value="1"/>
</dbReference>
<comment type="caution">
    <text evidence="4">The sequence shown here is derived from an EMBL/GenBank/DDBJ whole genome shotgun (WGS) entry which is preliminary data.</text>
</comment>
<gene>
    <name evidence="4" type="ORF">IHE55_13760</name>
</gene>
<dbReference type="EMBL" id="JACYXC010000001">
    <property type="protein sequence ID" value="MBH5335802.1"/>
    <property type="molecule type" value="Genomic_DNA"/>
</dbReference>
<feature type="compositionally biased region" description="Basic and acidic residues" evidence="1">
    <location>
        <begin position="274"/>
        <end position="299"/>
    </location>
</feature>
<protein>
    <recommendedName>
        <fullName evidence="3">DUF4232 domain-containing protein</fullName>
    </recommendedName>
</protein>
<proteinExistence type="predicted"/>
<organism evidence="4 5">
    <name type="scientific">Streptomyces pactum</name>
    <dbReference type="NCBI Taxonomy" id="68249"/>
    <lineage>
        <taxon>Bacteria</taxon>
        <taxon>Bacillati</taxon>
        <taxon>Actinomycetota</taxon>
        <taxon>Actinomycetes</taxon>
        <taxon>Kitasatosporales</taxon>
        <taxon>Streptomycetaceae</taxon>
        <taxon>Streptomyces</taxon>
    </lineage>
</organism>
<feature type="region of interest" description="Disordered" evidence="1">
    <location>
        <begin position="1"/>
        <end position="208"/>
    </location>
</feature>
<feature type="compositionally biased region" description="Acidic residues" evidence="1">
    <location>
        <begin position="164"/>
        <end position="173"/>
    </location>
</feature>
<keyword evidence="2" id="KW-1133">Transmembrane helix</keyword>
<feature type="compositionally biased region" description="Low complexity" evidence="1">
    <location>
        <begin position="112"/>
        <end position="129"/>
    </location>
</feature>
<feature type="transmembrane region" description="Helical" evidence="2">
    <location>
        <begin position="211"/>
        <end position="233"/>
    </location>
</feature>
<sequence>MNHEKHEPGHEPEHHAHAETAGGAEGASGTDGTAGDDATAGGTGGPGAAGAAEARQDEGPAQEPATGPGPAPGDNGEPTADGEGSPRAAGGGDGVRAADGGGGPGAAGGEADGPAGADDDASAGAAGVDDVGERAAGGNGGRGTASGPGAGRGTGSGPGGDPGAADDIEDIDEEALRRLLRGAVDDLEPTPGALDHLHRAVPARRRRRRQALVGAVAAVVLGGAALPTLVHVANEVSTSDDRSANAASSERTPGVQGGTHGGGGEDPVTGRPTKTGEKEKDGKEDKEEEGKTEKEKHSESPSSDPGVPNPSSTLNATSPVCTRAQLEGSGAAGPADANGHVYGSFRVVNTSATACTVDGSGAVSAVAQGSADATRINVVYHTPGDAATQLPDTSTSPTQLILQPGQAYEVKFAWLPAADGGPSGCGTSGATPTPEPTEDNGTGSAPQEPPSPDEAGGEAGGGTEQPEASVQVIYTPAAGDPAAATTTVPNACAGTVYHTGVLAG</sequence>
<dbReference type="InterPro" id="IPR025326">
    <property type="entry name" value="DUF4232"/>
</dbReference>
<keyword evidence="5" id="KW-1185">Reference proteome</keyword>
<accession>A0ABS0NKS5</accession>
<dbReference type="Proteomes" id="UP000807371">
    <property type="component" value="Unassembled WGS sequence"/>
</dbReference>
<evidence type="ECO:0000256" key="1">
    <source>
        <dbReference type="SAM" id="MobiDB-lite"/>
    </source>
</evidence>
<name>A0ABS0NKS5_9ACTN</name>
<dbReference type="RefSeq" id="WP_232265555.1">
    <property type="nucleotide sequence ID" value="NZ_JACYXC010000001.1"/>
</dbReference>
<feature type="compositionally biased region" description="Basic and acidic residues" evidence="1">
    <location>
        <begin position="1"/>
        <end position="18"/>
    </location>
</feature>
<feature type="domain" description="DUF4232" evidence="3">
    <location>
        <begin position="321"/>
        <end position="447"/>
    </location>
</feature>